<dbReference type="GO" id="GO:0005524">
    <property type="term" value="F:ATP binding"/>
    <property type="evidence" value="ECO:0007669"/>
    <property type="project" value="UniProtKB-KW"/>
</dbReference>
<reference evidence="8" key="1">
    <citation type="submission" date="2017-11" db="EMBL/GenBank/DDBJ databases">
        <title>The sensing device of the deep-sea amphipod.</title>
        <authorList>
            <person name="Kobayashi H."/>
            <person name="Nagahama T."/>
            <person name="Arai W."/>
            <person name="Sasagawa Y."/>
            <person name="Umeda M."/>
            <person name="Hayashi T."/>
            <person name="Nikaido I."/>
            <person name="Watanabe H."/>
            <person name="Oguri K."/>
            <person name="Kitazato H."/>
            <person name="Fujioka K."/>
            <person name="Kido Y."/>
            <person name="Takami H."/>
        </authorList>
    </citation>
    <scope>NUCLEOTIDE SEQUENCE</scope>
    <source>
        <tissue evidence="8">Whole body</tissue>
    </source>
</reference>
<evidence type="ECO:0000256" key="5">
    <source>
        <dbReference type="SAM" id="MobiDB-lite"/>
    </source>
</evidence>
<dbReference type="SMART" id="SM00382">
    <property type="entry name" value="AAA"/>
    <property type="match status" value="1"/>
</dbReference>
<dbReference type="Gene3D" id="3.40.50.300">
    <property type="entry name" value="P-loop containing nucleotide triphosphate hydrolases"/>
    <property type="match status" value="1"/>
</dbReference>
<dbReference type="InterPro" id="IPR003593">
    <property type="entry name" value="AAA+_ATPase"/>
</dbReference>
<accession>A0A6A7FSA0</accession>
<keyword evidence="3 4" id="KW-0067">ATP-binding</keyword>
<dbReference type="FunFam" id="3.40.50.300:FF:000093">
    <property type="entry name" value="Fidgetin-like 1"/>
    <property type="match status" value="1"/>
</dbReference>
<dbReference type="GO" id="GO:0051013">
    <property type="term" value="P:microtubule severing"/>
    <property type="evidence" value="ECO:0007669"/>
    <property type="project" value="UniProtKB-ARBA"/>
</dbReference>
<dbReference type="InterPro" id="IPR041569">
    <property type="entry name" value="AAA_lid_3"/>
</dbReference>
<dbReference type="FunFam" id="1.10.8.60:FF:000022">
    <property type="entry name" value="Fidgetin like 1"/>
    <property type="match status" value="1"/>
</dbReference>
<feature type="domain" description="AAA+ ATPase" evidence="7">
    <location>
        <begin position="318"/>
        <end position="453"/>
    </location>
</feature>
<dbReference type="Gene3D" id="1.10.8.60">
    <property type="match status" value="1"/>
</dbReference>
<dbReference type="InterPro" id="IPR015415">
    <property type="entry name" value="Spast_Vps4_C"/>
</dbReference>
<evidence type="ECO:0000256" key="4">
    <source>
        <dbReference type="RuleBase" id="RU003651"/>
    </source>
</evidence>
<protein>
    <submittedName>
        <fullName evidence="8">Fidgetin-like protein 1</fullName>
    </submittedName>
</protein>
<feature type="region of interest" description="Disordered" evidence="5">
    <location>
        <begin position="113"/>
        <end position="154"/>
    </location>
</feature>
<keyword evidence="6" id="KW-0812">Transmembrane</keyword>
<keyword evidence="2 4" id="KW-0547">Nucleotide-binding</keyword>
<evidence type="ECO:0000256" key="1">
    <source>
        <dbReference type="ARBA" id="ARBA00006914"/>
    </source>
</evidence>
<keyword evidence="6" id="KW-1133">Transmembrane helix</keyword>
<dbReference type="GO" id="GO:0005813">
    <property type="term" value="C:centrosome"/>
    <property type="evidence" value="ECO:0007669"/>
    <property type="project" value="UniProtKB-ARBA"/>
</dbReference>
<dbReference type="InterPro" id="IPR003959">
    <property type="entry name" value="ATPase_AAA_core"/>
</dbReference>
<keyword evidence="6" id="KW-0472">Membrane</keyword>
<dbReference type="Pfam" id="PF17862">
    <property type="entry name" value="AAA_lid_3"/>
    <property type="match status" value="1"/>
</dbReference>
<name>A0A6A7FSA0_9CRUS</name>
<evidence type="ECO:0000256" key="3">
    <source>
        <dbReference type="ARBA" id="ARBA00022840"/>
    </source>
</evidence>
<dbReference type="PANTHER" id="PTHR23074">
    <property type="entry name" value="AAA DOMAIN-CONTAINING"/>
    <property type="match status" value="1"/>
</dbReference>
<feature type="compositionally biased region" description="Low complexity" evidence="5">
    <location>
        <begin position="117"/>
        <end position="133"/>
    </location>
</feature>
<comment type="similarity">
    <text evidence="1 4">Belongs to the AAA ATPase family.</text>
</comment>
<feature type="compositionally biased region" description="Polar residues" evidence="5">
    <location>
        <begin position="175"/>
        <end position="186"/>
    </location>
</feature>
<dbReference type="Pfam" id="PF09336">
    <property type="entry name" value="Vps4_C"/>
    <property type="match status" value="1"/>
</dbReference>
<dbReference type="InterPro" id="IPR050304">
    <property type="entry name" value="MT-severing_AAA_ATPase"/>
</dbReference>
<proteinExistence type="evidence at transcript level"/>
<dbReference type="InterPro" id="IPR003960">
    <property type="entry name" value="ATPase_AAA_CS"/>
</dbReference>
<dbReference type="GO" id="GO:0016887">
    <property type="term" value="F:ATP hydrolysis activity"/>
    <property type="evidence" value="ECO:0007669"/>
    <property type="project" value="InterPro"/>
</dbReference>
<dbReference type="GO" id="GO:0000070">
    <property type="term" value="P:mitotic sister chromatid segregation"/>
    <property type="evidence" value="ECO:0007669"/>
    <property type="project" value="UniProtKB-ARBA"/>
</dbReference>
<evidence type="ECO:0000259" key="7">
    <source>
        <dbReference type="SMART" id="SM00382"/>
    </source>
</evidence>
<dbReference type="EMBL" id="IACT01002172">
    <property type="protein sequence ID" value="LAC21466.1"/>
    <property type="molecule type" value="mRNA"/>
</dbReference>
<evidence type="ECO:0000256" key="2">
    <source>
        <dbReference type="ARBA" id="ARBA00022741"/>
    </source>
</evidence>
<dbReference type="AlphaFoldDB" id="A0A6A7FSA0"/>
<sequence>MRDLASITRATTLLKNIPKTLIQTRTTMILVTILTSMMEVTPMLVTTPNPTILVVTSTPAVTPNTTLAGIMMVLTSILVVTLISTVTLTSSIVVTILKATTATRALTSSVNSMSNTGNDFNTNNSYSNNNNSRGGRGRGCYPWQRGRGSSSPTVNQGCFKTASHQLALNQAKQHGRNYTSNNNNDSGAGGVRSGQYGAERRSLGARPGSVLSKFVPPVRRGDNDRGEGGGQCSSGRGRSAAGGGVEGEPGPYDHLMGDPRLKNIEVKMVELIMNEVLDAGLDVAWDDIVGLGDAKSIIQEVVVWPMLRPDIFTGLRGPPKGVLLFGPPGTGKTMIGKAIASQSGATFFSISASCLTSKWVGEGEKMVRALFAVARIQSPSVIFIDEIDSLLSQRNETEHESSRRIKTEFLVQLDGVGVLHEQVLVVGATNRPHELDEAARRRLVKRLYIPLPDAQARCQLIEKLLTSQRHTLTTADIRWVADNTDGYSGADVAAVCSEAAMGPIRGINPDDMRHIQLEQVRAMTRGDFEASVRSVRPSVCSSDLQQYHDWNHKYGITRSAST</sequence>
<evidence type="ECO:0000313" key="8">
    <source>
        <dbReference type="EMBL" id="LAC21466.1"/>
    </source>
</evidence>
<dbReference type="InterPro" id="IPR027417">
    <property type="entry name" value="P-loop_NTPase"/>
</dbReference>
<organism evidence="8">
    <name type="scientific">Hirondellea gigas</name>
    <dbReference type="NCBI Taxonomy" id="1518452"/>
    <lineage>
        <taxon>Eukaryota</taxon>
        <taxon>Metazoa</taxon>
        <taxon>Ecdysozoa</taxon>
        <taxon>Arthropoda</taxon>
        <taxon>Crustacea</taxon>
        <taxon>Multicrustacea</taxon>
        <taxon>Malacostraca</taxon>
        <taxon>Eumalacostraca</taxon>
        <taxon>Peracarida</taxon>
        <taxon>Amphipoda</taxon>
        <taxon>Amphilochidea</taxon>
        <taxon>Lysianassida</taxon>
        <taxon>Lysianassidira</taxon>
        <taxon>Lysianassoidea</taxon>
        <taxon>Lysianassidae</taxon>
        <taxon>Hirondellea</taxon>
    </lineage>
</organism>
<dbReference type="PANTHER" id="PTHR23074:SF17">
    <property type="entry name" value="FIDGETIN-LIKE PROTEIN 1"/>
    <property type="match status" value="1"/>
</dbReference>
<dbReference type="SUPFAM" id="SSF52540">
    <property type="entry name" value="P-loop containing nucleoside triphosphate hydrolases"/>
    <property type="match status" value="1"/>
</dbReference>
<dbReference type="GO" id="GO:0008568">
    <property type="term" value="F:microtubule severing ATPase activity"/>
    <property type="evidence" value="ECO:0007669"/>
    <property type="project" value="UniProtKB-ARBA"/>
</dbReference>
<feature type="transmembrane region" description="Helical" evidence="6">
    <location>
        <begin position="67"/>
        <end position="97"/>
    </location>
</feature>
<dbReference type="PROSITE" id="PS00674">
    <property type="entry name" value="AAA"/>
    <property type="match status" value="1"/>
</dbReference>
<evidence type="ECO:0000256" key="6">
    <source>
        <dbReference type="SAM" id="Phobius"/>
    </source>
</evidence>
<feature type="region of interest" description="Disordered" evidence="5">
    <location>
        <begin position="175"/>
        <end position="256"/>
    </location>
</feature>
<dbReference type="Pfam" id="PF00004">
    <property type="entry name" value="AAA"/>
    <property type="match status" value="1"/>
</dbReference>
<dbReference type="GO" id="GO:0031114">
    <property type="term" value="P:regulation of microtubule depolymerization"/>
    <property type="evidence" value="ECO:0007669"/>
    <property type="project" value="UniProtKB-ARBA"/>
</dbReference>